<evidence type="ECO:0000256" key="3">
    <source>
        <dbReference type="ARBA" id="ARBA00011738"/>
    </source>
</evidence>
<proteinExistence type="inferred from homology"/>
<dbReference type="FunFam" id="3.30.1490.190:FF:000001">
    <property type="entry name" value="Ferric uptake regulation protein"/>
    <property type="match status" value="1"/>
</dbReference>
<dbReference type="GO" id="GO:1900705">
    <property type="term" value="P:negative regulation of siderophore biosynthetic process"/>
    <property type="evidence" value="ECO:0007669"/>
    <property type="project" value="TreeGrafter"/>
</dbReference>
<dbReference type="PANTHER" id="PTHR33202:SF2">
    <property type="entry name" value="FERRIC UPTAKE REGULATION PROTEIN"/>
    <property type="match status" value="1"/>
</dbReference>
<keyword evidence="11 14" id="KW-0238">DNA-binding</keyword>
<dbReference type="RefSeq" id="WP_105191222.1">
    <property type="nucleotide sequence ID" value="NZ_PTQZ01000022.1"/>
</dbReference>
<evidence type="ECO:0000256" key="9">
    <source>
        <dbReference type="ARBA" id="ARBA00023004"/>
    </source>
</evidence>
<evidence type="ECO:0000256" key="11">
    <source>
        <dbReference type="ARBA" id="ARBA00023125"/>
    </source>
</evidence>
<dbReference type="FunFam" id="1.10.10.10:FF:000007">
    <property type="entry name" value="Ferric uptake regulation protein"/>
    <property type="match status" value="1"/>
</dbReference>
<dbReference type="NCBIfam" id="NF006999">
    <property type="entry name" value="PRK09462.1"/>
    <property type="match status" value="1"/>
</dbReference>
<dbReference type="GO" id="GO:0008270">
    <property type="term" value="F:zinc ion binding"/>
    <property type="evidence" value="ECO:0007669"/>
    <property type="project" value="TreeGrafter"/>
</dbReference>
<dbReference type="InterPro" id="IPR036388">
    <property type="entry name" value="WH-like_DNA-bd_sf"/>
</dbReference>
<dbReference type="CDD" id="cd07153">
    <property type="entry name" value="Fur_like"/>
    <property type="match status" value="1"/>
</dbReference>
<dbReference type="Gene3D" id="1.10.10.10">
    <property type="entry name" value="Winged helix-like DNA-binding domain superfamily/Winged helix DNA-binding domain"/>
    <property type="match status" value="1"/>
</dbReference>
<evidence type="ECO:0000256" key="13">
    <source>
        <dbReference type="PIRSR" id="PIRSR602481-2"/>
    </source>
</evidence>
<keyword evidence="10 14" id="KW-0805">Transcription regulation</keyword>
<dbReference type="AlphaFoldDB" id="A0A2P6AUF5"/>
<dbReference type="PANTHER" id="PTHR33202">
    <property type="entry name" value="ZINC UPTAKE REGULATION PROTEIN"/>
    <property type="match status" value="1"/>
</dbReference>
<feature type="binding site" evidence="13">
    <location>
        <position position="87"/>
    </location>
    <ligand>
        <name>Fe cation</name>
        <dbReference type="ChEBI" id="CHEBI:24875"/>
    </ligand>
</feature>
<evidence type="ECO:0000256" key="6">
    <source>
        <dbReference type="ARBA" id="ARBA00022491"/>
    </source>
</evidence>
<dbReference type="Gene3D" id="3.30.1490.190">
    <property type="match status" value="1"/>
</dbReference>
<dbReference type="EMBL" id="PTQZ01000022">
    <property type="protein sequence ID" value="PQA50022.1"/>
    <property type="molecule type" value="Genomic_DNA"/>
</dbReference>
<keyword evidence="12 14" id="KW-0804">Transcription</keyword>
<evidence type="ECO:0000256" key="2">
    <source>
        <dbReference type="ARBA" id="ARBA00007957"/>
    </source>
</evidence>
<dbReference type="GO" id="GO:0003700">
    <property type="term" value="F:DNA-binding transcription factor activity"/>
    <property type="evidence" value="ECO:0007669"/>
    <property type="project" value="UniProtKB-UniRule"/>
</dbReference>
<comment type="similarity">
    <text evidence="2 14">Belongs to the Fur family.</text>
</comment>
<evidence type="ECO:0000256" key="1">
    <source>
        <dbReference type="ARBA" id="ARBA00004496"/>
    </source>
</evidence>
<dbReference type="InterPro" id="IPR043135">
    <property type="entry name" value="Fur_C"/>
</dbReference>
<comment type="subunit">
    <text evidence="3 14">Homodimer.</text>
</comment>
<keyword evidence="9 13" id="KW-0408">Iron</keyword>
<evidence type="ECO:0000256" key="7">
    <source>
        <dbReference type="ARBA" id="ARBA00022723"/>
    </source>
</evidence>
<dbReference type="GO" id="GO:0000976">
    <property type="term" value="F:transcription cis-regulatory region binding"/>
    <property type="evidence" value="ECO:0007669"/>
    <property type="project" value="TreeGrafter"/>
</dbReference>
<name>A0A2P6AUF5_9GAMM</name>
<feature type="binding site" evidence="13">
    <location>
        <position position="125"/>
    </location>
    <ligand>
        <name>Fe cation</name>
        <dbReference type="ChEBI" id="CHEBI:24875"/>
    </ligand>
</feature>
<comment type="subcellular location">
    <subcellularLocation>
        <location evidence="1 14">Cytoplasm</location>
    </subcellularLocation>
</comment>
<dbReference type="Proteomes" id="UP000243900">
    <property type="component" value="Unassembled WGS sequence"/>
</dbReference>
<evidence type="ECO:0000256" key="14">
    <source>
        <dbReference type="RuleBase" id="RU364037"/>
    </source>
</evidence>
<keyword evidence="6 14" id="KW-0678">Repressor</keyword>
<dbReference type="GO" id="GO:0005829">
    <property type="term" value="C:cytosol"/>
    <property type="evidence" value="ECO:0007669"/>
    <property type="project" value="TreeGrafter"/>
</dbReference>
<evidence type="ECO:0000313" key="15">
    <source>
        <dbReference type="EMBL" id="PQA50022.1"/>
    </source>
</evidence>
<accession>A0A2P6AUF5</accession>
<protein>
    <recommendedName>
        <fullName evidence="4 14">Ferric uptake regulation protein</fullName>
    </recommendedName>
</protein>
<comment type="caution">
    <text evidence="15">The sequence shown here is derived from an EMBL/GenBank/DDBJ whole genome shotgun (WGS) entry which is preliminary data.</text>
</comment>
<dbReference type="OrthoDB" id="8659436at2"/>
<evidence type="ECO:0000256" key="5">
    <source>
        <dbReference type="ARBA" id="ARBA00022490"/>
    </source>
</evidence>
<feature type="binding site" evidence="13">
    <location>
        <position position="108"/>
    </location>
    <ligand>
        <name>Fe cation</name>
        <dbReference type="ChEBI" id="CHEBI:24875"/>
    </ligand>
</feature>
<keyword evidence="16" id="KW-1185">Reference proteome</keyword>
<gene>
    <name evidence="14" type="primary">fur</name>
    <name evidence="15" type="ORF">C5O18_02115</name>
</gene>
<dbReference type="Pfam" id="PF01475">
    <property type="entry name" value="FUR"/>
    <property type="match status" value="1"/>
</dbReference>
<dbReference type="InterPro" id="IPR036390">
    <property type="entry name" value="WH_DNA-bd_sf"/>
</dbReference>
<keyword evidence="8 14" id="KW-0862">Zinc</keyword>
<sequence>MSISNQELRKAGLKVTMPRVKILELLENSPVHHMSAEDVYKALLAAGEDVGLATVYRVLTQFEAAGIVERHYFEGGHSVFEIKDSGHHDHMVNVDTGEVIEFFDAEIEKRQKEIVKSHGFELVDHSLVLYVRKKD</sequence>
<dbReference type="SUPFAM" id="SSF46785">
    <property type="entry name" value="Winged helix' DNA-binding domain"/>
    <property type="match status" value="1"/>
</dbReference>
<feature type="binding site" evidence="13">
    <location>
        <position position="89"/>
    </location>
    <ligand>
        <name>Fe cation</name>
        <dbReference type="ChEBI" id="CHEBI:24875"/>
    </ligand>
</feature>
<reference evidence="16" key="1">
    <citation type="submission" date="2018-02" db="EMBL/GenBank/DDBJ databases">
        <title>Genome sequencing of Solimonas sp. HR-BB.</title>
        <authorList>
            <person name="Lee Y."/>
            <person name="Jeon C.O."/>
        </authorList>
    </citation>
    <scope>NUCLEOTIDE SEQUENCE [LARGE SCALE GENOMIC DNA]</scope>
    <source>
        <strain evidence="16">HR-E</strain>
    </source>
</reference>
<dbReference type="GO" id="GO:0045892">
    <property type="term" value="P:negative regulation of DNA-templated transcription"/>
    <property type="evidence" value="ECO:0007669"/>
    <property type="project" value="TreeGrafter"/>
</dbReference>
<evidence type="ECO:0000256" key="10">
    <source>
        <dbReference type="ARBA" id="ARBA00023015"/>
    </source>
</evidence>
<keyword evidence="5 14" id="KW-0963">Cytoplasm</keyword>
<organism evidence="15 16">
    <name type="scientific">Amnimonas aquatica</name>
    <dbReference type="NCBI Taxonomy" id="2094561"/>
    <lineage>
        <taxon>Bacteria</taxon>
        <taxon>Pseudomonadati</taxon>
        <taxon>Pseudomonadota</taxon>
        <taxon>Gammaproteobacteria</taxon>
        <taxon>Moraxellales</taxon>
        <taxon>Moraxellaceae</taxon>
        <taxon>Amnimonas</taxon>
    </lineage>
</organism>
<comment type="cofactor">
    <cofactor evidence="13">
        <name>Mn(2+)</name>
        <dbReference type="ChEBI" id="CHEBI:29035"/>
    </cofactor>
    <cofactor evidence="13">
        <name>Fe(2+)</name>
        <dbReference type="ChEBI" id="CHEBI:29033"/>
    </cofactor>
    <text evidence="13">Binds 1 Mn(2+) or Fe(2+) ion per subunit.</text>
</comment>
<evidence type="ECO:0000256" key="4">
    <source>
        <dbReference type="ARBA" id="ARBA00020910"/>
    </source>
</evidence>
<evidence type="ECO:0000313" key="16">
    <source>
        <dbReference type="Proteomes" id="UP000243900"/>
    </source>
</evidence>
<evidence type="ECO:0000256" key="12">
    <source>
        <dbReference type="ARBA" id="ARBA00023163"/>
    </source>
</evidence>
<keyword evidence="7 13" id="KW-0479">Metal-binding</keyword>
<dbReference type="InterPro" id="IPR002481">
    <property type="entry name" value="FUR"/>
</dbReference>
<evidence type="ECO:0000256" key="8">
    <source>
        <dbReference type="ARBA" id="ARBA00022833"/>
    </source>
</evidence>